<proteinExistence type="predicted"/>
<dbReference type="Proteomes" id="UP000616114">
    <property type="component" value="Unassembled WGS sequence"/>
</dbReference>
<evidence type="ECO:0000256" key="1">
    <source>
        <dbReference type="SAM" id="MobiDB-lite"/>
    </source>
</evidence>
<keyword evidence="4" id="KW-1185">Reference proteome</keyword>
<gene>
    <name evidence="3" type="ORF">GCM10011333_30330</name>
</gene>
<evidence type="ECO:0000313" key="3">
    <source>
        <dbReference type="EMBL" id="GGA25277.1"/>
    </source>
</evidence>
<evidence type="ECO:0000313" key="4">
    <source>
        <dbReference type="Proteomes" id="UP000616114"/>
    </source>
</evidence>
<evidence type="ECO:0000259" key="2">
    <source>
        <dbReference type="Pfam" id="PF09860"/>
    </source>
</evidence>
<feature type="region of interest" description="Disordered" evidence="1">
    <location>
        <begin position="58"/>
        <end position="82"/>
    </location>
</feature>
<accession>A0A8J2U0T4</accession>
<feature type="domain" description="DUF2087" evidence="2">
    <location>
        <begin position="107"/>
        <end position="173"/>
    </location>
</feature>
<protein>
    <recommendedName>
        <fullName evidence="2">DUF2087 domain-containing protein</fullName>
    </recommendedName>
</protein>
<sequence>MIDPSSRPDHEHAGDAAITRDVDHVTSDADFKKLVRTRMQRTGESYTQARAAMLAHSPVPTASSGGVDPSPGTRQNNDVPSWMAGADRASRDFYARTVRASFDRDGRLHRIPGKRRAKVVVLLELLQRFERGRAYAEREVNQILGAAHPDFATLRRELVDYRWMQRHDGQYWVSEEWPVWSETIAQEVEPFESRWFMHLR</sequence>
<reference evidence="3" key="2">
    <citation type="submission" date="2020-09" db="EMBL/GenBank/DDBJ databases">
        <authorList>
            <person name="Sun Q."/>
            <person name="Zhou Y."/>
        </authorList>
    </citation>
    <scope>NUCLEOTIDE SEQUENCE</scope>
    <source>
        <strain evidence="3">CGMCC 1.12785</strain>
    </source>
</reference>
<name>A0A8J2U0T4_9MICO</name>
<organism evidence="3 4">
    <name type="scientific">Sediminivirga luteola</name>
    <dbReference type="NCBI Taxonomy" id="1774748"/>
    <lineage>
        <taxon>Bacteria</taxon>
        <taxon>Bacillati</taxon>
        <taxon>Actinomycetota</taxon>
        <taxon>Actinomycetes</taxon>
        <taxon>Micrococcales</taxon>
        <taxon>Brevibacteriaceae</taxon>
        <taxon>Sediminivirga</taxon>
    </lineage>
</organism>
<dbReference type="InterPro" id="IPR018656">
    <property type="entry name" value="DUF2087"/>
</dbReference>
<dbReference type="EMBL" id="BMFY01000016">
    <property type="protein sequence ID" value="GGA25277.1"/>
    <property type="molecule type" value="Genomic_DNA"/>
</dbReference>
<dbReference type="Pfam" id="PF09860">
    <property type="entry name" value="DUF2087"/>
    <property type="match status" value="1"/>
</dbReference>
<reference evidence="3" key="1">
    <citation type="journal article" date="2014" name="Int. J. Syst. Evol. Microbiol.">
        <title>Complete genome sequence of Corynebacterium casei LMG S-19264T (=DSM 44701T), isolated from a smear-ripened cheese.</title>
        <authorList>
            <consortium name="US DOE Joint Genome Institute (JGI-PGF)"/>
            <person name="Walter F."/>
            <person name="Albersmeier A."/>
            <person name="Kalinowski J."/>
            <person name="Ruckert C."/>
        </authorList>
    </citation>
    <scope>NUCLEOTIDE SEQUENCE</scope>
    <source>
        <strain evidence="3">CGMCC 1.12785</strain>
    </source>
</reference>
<dbReference type="AlphaFoldDB" id="A0A8J2U0T4"/>
<comment type="caution">
    <text evidence="3">The sequence shown here is derived from an EMBL/GenBank/DDBJ whole genome shotgun (WGS) entry which is preliminary data.</text>
</comment>
<feature type="region of interest" description="Disordered" evidence="1">
    <location>
        <begin position="1"/>
        <end position="21"/>
    </location>
</feature>